<name>A0A1E2RY74_9HYPH</name>
<dbReference type="AlphaFoldDB" id="A0A1E2RY74"/>
<accession>A0A1E2RY74</accession>
<dbReference type="STRING" id="1177755.A7A08_01848"/>
<dbReference type="EMBL" id="MASI01000004">
    <property type="protein sequence ID" value="ODA67102.1"/>
    <property type="molecule type" value="Genomic_DNA"/>
</dbReference>
<keyword evidence="2" id="KW-1185">Reference proteome</keyword>
<reference evidence="1 2" key="1">
    <citation type="submission" date="2016-07" db="EMBL/GenBank/DDBJ databases">
        <title>Draft genome sequence of Methyloligella halotolerans C2T (VKM B-2706T=CCUG 61687T=DSM 25045T), a halotolerant polyhydroxybutyrate accumulating methylotroph.</title>
        <authorList>
            <person name="Vasilenko O.V."/>
            <person name="Doronina N.V."/>
            <person name="Poroshina M.N."/>
            <person name="Tarlachkov S.V."/>
            <person name="Trotsenko Y.A."/>
        </authorList>
    </citation>
    <scope>NUCLEOTIDE SEQUENCE [LARGE SCALE GENOMIC DNA]</scope>
    <source>
        <strain evidence="1 2">VKM B-2706</strain>
    </source>
</reference>
<evidence type="ECO:0000313" key="1">
    <source>
        <dbReference type="EMBL" id="ODA67102.1"/>
    </source>
</evidence>
<evidence type="ECO:0000313" key="2">
    <source>
        <dbReference type="Proteomes" id="UP000095087"/>
    </source>
</evidence>
<protein>
    <submittedName>
        <fullName evidence="1">Uncharacterized protein</fullName>
    </submittedName>
</protein>
<organism evidence="1 2">
    <name type="scientific">Methyloligella halotolerans</name>
    <dbReference type="NCBI Taxonomy" id="1177755"/>
    <lineage>
        <taxon>Bacteria</taxon>
        <taxon>Pseudomonadati</taxon>
        <taxon>Pseudomonadota</taxon>
        <taxon>Alphaproteobacteria</taxon>
        <taxon>Hyphomicrobiales</taxon>
        <taxon>Hyphomicrobiaceae</taxon>
        <taxon>Methyloligella</taxon>
    </lineage>
</organism>
<dbReference type="Proteomes" id="UP000095087">
    <property type="component" value="Unassembled WGS sequence"/>
</dbReference>
<proteinExistence type="predicted"/>
<gene>
    <name evidence="1" type="ORF">A7A08_01848</name>
</gene>
<sequence length="61" mass="6855">MRFSRPLPMMGTSPEMAKTIAAAAEPLQRAFSPEYLRAMAGANLEIMKPRKRKETEDDGEE</sequence>
<comment type="caution">
    <text evidence="1">The sequence shown here is derived from an EMBL/GenBank/DDBJ whole genome shotgun (WGS) entry which is preliminary data.</text>
</comment>